<protein>
    <submittedName>
        <fullName evidence="1">Uncharacterized protein</fullName>
    </submittedName>
</protein>
<name>A0A6C0DP81_9ZZZZ</name>
<sequence length="40" mass="4750">MKSNSIENMIKQSIFGKNSNSNKKITPLYTYPIWQKQMEE</sequence>
<organism evidence="1">
    <name type="scientific">viral metagenome</name>
    <dbReference type="NCBI Taxonomy" id="1070528"/>
    <lineage>
        <taxon>unclassified sequences</taxon>
        <taxon>metagenomes</taxon>
        <taxon>organismal metagenomes</taxon>
    </lineage>
</organism>
<dbReference type="EMBL" id="MN739648">
    <property type="protein sequence ID" value="QHT18134.1"/>
    <property type="molecule type" value="Genomic_DNA"/>
</dbReference>
<proteinExistence type="predicted"/>
<evidence type="ECO:0000313" key="1">
    <source>
        <dbReference type="EMBL" id="QHT18134.1"/>
    </source>
</evidence>
<accession>A0A6C0DP81</accession>
<reference evidence="1" key="1">
    <citation type="journal article" date="2020" name="Nature">
        <title>Giant virus diversity and host interactions through global metagenomics.</title>
        <authorList>
            <person name="Schulz F."/>
            <person name="Roux S."/>
            <person name="Paez-Espino D."/>
            <person name="Jungbluth S."/>
            <person name="Walsh D.A."/>
            <person name="Denef V.J."/>
            <person name="McMahon K.D."/>
            <person name="Konstantinidis K.T."/>
            <person name="Eloe-Fadrosh E.A."/>
            <person name="Kyrpides N.C."/>
            <person name="Woyke T."/>
        </authorList>
    </citation>
    <scope>NUCLEOTIDE SEQUENCE</scope>
    <source>
        <strain evidence="1">GVMAG-M-3300023174-3</strain>
    </source>
</reference>
<dbReference type="AlphaFoldDB" id="A0A6C0DP81"/>